<comment type="similarity">
    <text evidence="1 4">Belongs to the IF-3 family.</text>
</comment>
<dbReference type="InterPro" id="IPR019814">
    <property type="entry name" value="Translation_initiation_fac_3_N"/>
</dbReference>
<keyword evidence="2 4" id="KW-0396">Initiation factor</keyword>
<dbReference type="STRING" id="1802525.A2975_00395"/>
<name>A0A1F8BXT9_9BACT</name>
<dbReference type="SUPFAM" id="SSF55200">
    <property type="entry name" value="Translation initiation factor IF3, C-terminal domain"/>
    <property type="match status" value="1"/>
</dbReference>
<feature type="domain" description="Translation initiation factor 3 C-terminal" evidence="6">
    <location>
        <begin position="79"/>
        <end position="162"/>
    </location>
</feature>
<evidence type="ECO:0000313" key="9">
    <source>
        <dbReference type="Proteomes" id="UP000178429"/>
    </source>
</evidence>
<accession>A0A1F8BXT9</accession>
<dbReference type="AlphaFoldDB" id="A0A1F8BXT9"/>
<evidence type="ECO:0000256" key="5">
    <source>
        <dbReference type="NCBIfam" id="TIGR00168"/>
    </source>
</evidence>
<dbReference type="Gene3D" id="3.30.110.10">
    <property type="entry name" value="Translation initiation factor 3 (IF-3), C-terminal domain"/>
    <property type="match status" value="1"/>
</dbReference>
<keyword evidence="3 4" id="KW-0648">Protein biosynthesis</keyword>
<dbReference type="EMBL" id="MGHL01000017">
    <property type="protein sequence ID" value="OGM68862.1"/>
    <property type="molecule type" value="Genomic_DNA"/>
</dbReference>
<evidence type="ECO:0000256" key="4">
    <source>
        <dbReference type="HAMAP-Rule" id="MF_00080"/>
    </source>
</evidence>
<reference evidence="8 9" key="1">
    <citation type="journal article" date="2016" name="Nat. Commun.">
        <title>Thousands of microbial genomes shed light on interconnected biogeochemical processes in an aquifer system.</title>
        <authorList>
            <person name="Anantharaman K."/>
            <person name="Brown C.T."/>
            <person name="Hug L.A."/>
            <person name="Sharon I."/>
            <person name="Castelle C.J."/>
            <person name="Probst A.J."/>
            <person name="Thomas B.C."/>
            <person name="Singh A."/>
            <person name="Wilkins M.J."/>
            <person name="Karaoz U."/>
            <person name="Brodie E.L."/>
            <person name="Williams K.H."/>
            <person name="Hubbard S.S."/>
            <person name="Banfield J.F."/>
        </authorList>
    </citation>
    <scope>NUCLEOTIDE SEQUENCE [LARGE SCALE GENOMIC DNA]</scope>
</reference>
<dbReference type="Gene3D" id="3.10.20.80">
    <property type="entry name" value="Translation initiation factor 3 (IF-3), N-terminal domain"/>
    <property type="match status" value="1"/>
</dbReference>
<dbReference type="PANTHER" id="PTHR10938:SF0">
    <property type="entry name" value="TRANSLATION INITIATION FACTOR IF-3, MITOCHONDRIAL"/>
    <property type="match status" value="1"/>
</dbReference>
<proteinExistence type="inferred from homology"/>
<comment type="function">
    <text evidence="4">IF-3 binds to the 30S ribosomal subunit and shifts the equilibrium between 70S ribosomes and their 50S and 30S subunits in favor of the free subunits, thus enhancing the availability of 30S subunits on which protein synthesis initiation begins.</text>
</comment>
<dbReference type="NCBIfam" id="TIGR00168">
    <property type="entry name" value="infC"/>
    <property type="match status" value="1"/>
</dbReference>
<protein>
    <recommendedName>
        <fullName evidence="4 5">Translation initiation factor IF-3</fullName>
    </recommendedName>
</protein>
<dbReference type="HAMAP" id="MF_00080">
    <property type="entry name" value="IF_3"/>
    <property type="match status" value="1"/>
</dbReference>
<evidence type="ECO:0000259" key="6">
    <source>
        <dbReference type="Pfam" id="PF00707"/>
    </source>
</evidence>
<dbReference type="InterPro" id="IPR036787">
    <property type="entry name" value="T_IF-3_N_sf"/>
</dbReference>
<dbReference type="InterPro" id="IPR001288">
    <property type="entry name" value="Translation_initiation_fac_3"/>
</dbReference>
<dbReference type="SUPFAM" id="SSF54364">
    <property type="entry name" value="Translation initiation factor IF3, N-terminal domain"/>
    <property type="match status" value="1"/>
</dbReference>
<dbReference type="Pfam" id="PF05198">
    <property type="entry name" value="IF3_N"/>
    <property type="match status" value="1"/>
</dbReference>
<dbReference type="InterPro" id="IPR019815">
    <property type="entry name" value="Translation_initiation_fac_3_C"/>
</dbReference>
<dbReference type="GO" id="GO:0005829">
    <property type="term" value="C:cytosol"/>
    <property type="evidence" value="ECO:0007669"/>
    <property type="project" value="TreeGrafter"/>
</dbReference>
<comment type="caution">
    <text evidence="8">The sequence shown here is derived from an EMBL/GenBank/DDBJ whole genome shotgun (WGS) entry which is preliminary data.</text>
</comment>
<sequence length="183" mass="21245">MFWRTNEQIRAPEVRVVDEKGLVGVMDIKKALELAREKKLDIIEIAPQAKPPVVRLEDFGKFRYREEKKARKARAKKSDIKEVRFTPFIGDADYKTRVERIKEFLGGGDKVRLVVRFKGRQMDARKFGYELLKRLTDGFADEINIDSTPKFIGRHLAMVISPTSKVKKQDAKNENQEISHEKV</sequence>
<dbReference type="GO" id="GO:0032790">
    <property type="term" value="P:ribosome disassembly"/>
    <property type="evidence" value="ECO:0007669"/>
    <property type="project" value="TreeGrafter"/>
</dbReference>
<evidence type="ECO:0000259" key="7">
    <source>
        <dbReference type="Pfam" id="PF05198"/>
    </source>
</evidence>
<comment type="subcellular location">
    <subcellularLocation>
        <location evidence="4">Cytoplasm</location>
    </subcellularLocation>
</comment>
<feature type="domain" description="Translation initiation factor 3 N-terminal" evidence="7">
    <location>
        <begin position="5"/>
        <end position="73"/>
    </location>
</feature>
<dbReference type="GO" id="GO:0043022">
    <property type="term" value="F:ribosome binding"/>
    <property type="evidence" value="ECO:0007669"/>
    <property type="project" value="TreeGrafter"/>
</dbReference>
<evidence type="ECO:0000256" key="1">
    <source>
        <dbReference type="ARBA" id="ARBA00005439"/>
    </source>
</evidence>
<keyword evidence="4" id="KW-0963">Cytoplasm</keyword>
<comment type="subunit">
    <text evidence="4">Monomer.</text>
</comment>
<evidence type="ECO:0000256" key="2">
    <source>
        <dbReference type="ARBA" id="ARBA00022540"/>
    </source>
</evidence>
<dbReference type="GO" id="GO:0003743">
    <property type="term" value="F:translation initiation factor activity"/>
    <property type="evidence" value="ECO:0007669"/>
    <property type="project" value="UniProtKB-UniRule"/>
</dbReference>
<organism evidence="8 9">
    <name type="scientific">Candidatus Woesebacteria bacterium RIFCSPLOWO2_01_FULL_44_14</name>
    <dbReference type="NCBI Taxonomy" id="1802525"/>
    <lineage>
        <taxon>Bacteria</taxon>
        <taxon>Candidatus Woeseibacteriota</taxon>
    </lineage>
</organism>
<dbReference type="GO" id="GO:0016020">
    <property type="term" value="C:membrane"/>
    <property type="evidence" value="ECO:0007669"/>
    <property type="project" value="TreeGrafter"/>
</dbReference>
<evidence type="ECO:0000313" key="8">
    <source>
        <dbReference type="EMBL" id="OGM68862.1"/>
    </source>
</evidence>
<dbReference type="InterPro" id="IPR036788">
    <property type="entry name" value="T_IF-3_C_sf"/>
</dbReference>
<dbReference type="Proteomes" id="UP000178429">
    <property type="component" value="Unassembled WGS sequence"/>
</dbReference>
<evidence type="ECO:0000256" key="3">
    <source>
        <dbReference type="ARBA" id="ARBA00022917"/>
    </source>
</evidence>
<dbReference type="PANTHER" id="PTHR10938">
    <property type="entry name" value="TRANSLATION INITIATION FACTOR IF-3"/>
    <property type="match status" value="1"/>
</dbReference>
<gene>
    <name evidence="4" type="primary">infC</name>
    <name evidence="8" type="ORF">A2975_00395</name>
</gene>
<dbReference type="Pfam" id="PF00707">
    <property type="entry name" value="IF3_C"/>
    <property type="match status" value="1"/>
</dbReference>